<evidence type="ECO:0000256" key="1">
    <source>
        <dbReference type="SAM" id="MobiDB-lite"/>
    </source>
</evidence>
<dbReference type="InterPro" id="IPR024520">
    <property type="entry name" value="DUF3558"/>
</dbReference>
<evidence type="ECO:0000313" key="2">
    <source>
        <dbReference type="EMBL" id="MFD2415390.1"/>
    </source>
</evidence>
<dbReference type="Pfam" id="PF12079">
    <property type="entry name" value="DUF3558"/>
    <property type="match status" value="1"/>
</dbReference>
<dbReference type="RefSeq" id="WP_378262739.1">
    <property type="nucleotide sequence ID" value="NZ_JBHUKR010000004.1"/>
</dbReference>
<dbReference type="Proteomes" id="UP001597417">
    <property type="component" value="Unassembled WGS sequence"/>
</dbReference>
<gene>
    <name evidence="2" type="ORF">ACFSXZ_03510</name>
</gene>
<accession>A0ABW5FMH4</accession>
<evidence type="ECO:0000313" key="3">
    <source>
        <dbReference type="Proteomes" id="UP001597417"/>
    </source>
</evidence>
<reference evidence="3" key="1">
    <citation type="journal article" date="2019" name="Int. J. Syst. Evol. Microbiol.">
        <title>The Global Catalogue of Microorganisms (GCM) 10K type strain sequencing project: providing services to taxonomists for standard genome sequencing and annotation.</title>
        <authorList>
            <consortium name="The Broad Institute Genomics Platform"/>
            <consortium name="The Broad Institute Genome Sequencing Center for Infectious Disease"/>
            <person name="Wu L."/>
            <person name="Ma J."/>
        </authorList>
    </citation>
    <scope>NUCLEOTIDE SEQUENCE [LARGE SCALE GENOMIC DNA]</scope>
    <source>
        <strain evidence="3">CGMCC 4.7645</strain>
    </source>
</reference>
<organism evidence="2 3">
    <name type="scientific">Amycolatopsis pigmentata</name>
    <dbReference type="NCBI Taxonomy" id="450801"/>
    <lineage>
        <taxon>Bacteria</taxon>
        <taxon>Bacillati</taxon>
        <taxon>Actinomycetota</taxon>
        <taxon>Actinomycetes</taxon>
        <taxon>Pseudonocardiales</taxon>
        <taxon>Pseudonocardiaceae</taxon>
        <taxon>Amycolatopsis</taxon>
    </lineage>
</organism>
<sequence>MVLAGCSSDPGAGGSPSSTPPASPTADSTPPYAGAPKVATPLPVSLLSGDPCTTALTTDQTKTIFGQVEQGKRSDNGALGPTCEWSNLDTGAGLSVLYDSTHDGLSSVYRGTKPRAIVWRETSVQGFPAAVHLTDQGGSKDAFCAVTVGTADSASVDVGLTLSRAKVGKSDPCTVDLQIADMVIGNLQHKAGS</sequence>
<dbReference type="EMBL" id="JBHUKR010000004">
    <property type="protein sequence ID" value="MFD2415390.1"/>
    <property type="molecule type" value="Genomic_DNA"/>
</dbReference>
<protein>
    <submittedName>
        <fullName evidence="2">DUF3558 domain-containing protein</fullName>
    </submittedName>
</protein>
<proteinExistence type="predicted"/>
<feature type="region of interest" description="Disordered" evidence="1">
    <location>
        <begin position="1"/>
        <end position="37"/>
    </location>
</feature>
<keyword evidence="3" id="KW-1185">Reference proteome</keyword>
<name>A0ABW5FMH4_9PSEU</name>
<comment type="caution">
    <text evidence="2">The sequence shown here is derived from an EMBL/GenBank/DDBJ whole genome shotgun (WGS) entry which is preliminary data.</text>
</comment>